<proteinExistence type="predicted"/>
<keyword evidence="3" id="KW-1185">Reference proteome</keyword>
<feature type="compositionally biased region" description="Polar residues" evidence="1">
    <location>
        <begin position="52"/>
        <end position="73"/>
    </location>
</feature>
<accession>A0ABY6TPM1</accession>
<evidence type="ECO:0000256" key="1">
    <source>
        <dbReference type="SAM" id="MobiDB-lite"/>
    </source>
</evidence>
<comment type="caution">
    <text evidence="2">The sequence shown here is derived from an EMBL/GenBank/DDBJ whole genome shotgun (WGS) entry which is preliminary data.</text>
</comment>
<evidence type="ECO:0000313" key="3">
    <source>
        <dbReference type="Proteomes" id="UP000766486"/>
    </source>
</evidence>
<sequence>MPYTEQPTSAPLARMHQWRPSMDMDGGCGFFEVSDPSELVSEDSSRIPSWISVDSNRSSTSGPSDLSEASSRSSIDDEELAFEIRAEESLKRERLQAAADLAASAEYHMLVNEFTSGFGSLSLNDDFLPPLEAPKSLQNQVPDPSYHQAQQPPRHEQSRNLQTNSQPPAPRSQPKDQPAQSHMSDNLPRIELPLGFDSKENTVHHARGFSGRTSRRRAPPHAINPPMVAPPPMIRSAVDMPVTHSAFDSDSDDDDLDSSGKLREFKTWLANEASPLRNYYHENLEGRYRSPGSFVPSSVAPHMVADKLIGSARGAVSKAKAKGFPRSSRKESPMQIEFIGGGRVI</sequence>
<feature type="compositionally biased region" description="Polar residues" evidence="1">
    <location>
        <begin position="136"/>
        <end position="151"/>
    </location>
</feature>
<gene>
    <name evidence="2" type="ORF">CLO192961_LOCUS25215</name>
</gene>
<feature type="region of interest" description="Disordered" evidence="1">
    <location>
        <begin position="206"/>
        <end position="231"/>
    </location>
</feature>
<dbReference type="EMBL" id="CABFNS010000165">
    <property type="protein sequence ID" value="VUC20545.1"/>
    <property type="molecule type" value="Genomic_DNA"/>
</dbReference>
<feature type="region of interest" description="Disordered" evidence="1">
    <location>
        <begin position="131"/>
        <end position="185"/>
    </location>
</feature>
<name>A0ABY6TPM1_BIOOC</name>
<organism evidence="2 3">
    <name type="scientific">Bionectria ochroleuca</name>
    <name type="common">Gliocladium roseum</name>
    <dbReference type="NCBI Taxonomy" id="29856"/>
    <lineage>
        <taxon>Eukaryota</taxon>
        <taxon>Fungi</taxon>
        <taxon>Dikarya</taxon>
        <taxon>Ascomycota</taxon>
        <taxon>Pezizomycotina</taxon>
        <taxon>Sordariomycetes</taxon>
        <taxon>Hypocreomycetidae</taxon>
        <taxon>Hypocreales</taxon>
        <taxon>Bionectriaceae</taxon>
        <taxon>Clonostachys</taxon>
    </lineage>
</organism>
<feature type="region of interest" description="Disordered" evidence="1">
    <location>
        <begin position="33"/>
        <end position="78"/>
    </location>
</feature>
<protein>
    <submittedName>
        <fullName evidence="2">Uncharacterized protein</fullName>
    </submittedName>
</protein>
<dbReference type="Proteomes" id="UP000766486">
    <property type="component" value="Unassembled WGS sequence"/>
</dbReference>
<reference evidence="2 3" key="1">
    <citation type="submission" date="2019-06" db="EMBL/GenBank/DDBJ databases">
        <authorList>
            <person name="Broberg M."/>
        </authorList>
    </citation>
    <scope>NUCLEOTIDE SEQUENCE [LARGE SCALE GENOMIC DNA]</scope>
</reference>
<evidence type="ECO:0000313" key="2">
    <source>
        <dbReference type="EMBL" id="VUC20545.1"/>
    </source>
</evidence>
<feature type="region of interest" description="Disordered" evidence="1">
    <location>
        <begin position="1"/>
        <end position="20"/>
    </location>
</feature>